<dbReference type="Gene3D" id="6.10.280.10">
    <property type="entry name" value="Mediator complex, subunit Med21"/>
    <property type="match status" value="1"/>
</dbReference>
<dbReference type="OrthoDB" id="526653at2759"/>
<evidence type="ECO:0000256" key="4">
    <source>
        <dbReference type="ARBA" id="ARBA00023163"/>
    </source>
</evidence>
<comment type="caution">
    <text evidence="8">The sequence shown here is derived from an EMBL/GenBank/DDBJ whole genome shotgun (WGS) entry which is preliminary data.</text>
</comment>
<proteinExistence type="inferred from homology"/>
<evidence type="ECO:0000313" key="8">
    <source>
        <dbReference type="EMBL" id="KAG5185324.1"/>
    </source>
</evidence>
<organism evidence="8 9">
    <name type="scientific">Tribonema minus</name>
    <dbReference type="NCBI Taxonomy" id="303371"/>
    <lineage>
        <taxon>Eukaryota</taxon>
        <taxon>Sar</taxon>
        <taxon>Stramenopiles</taxon>
        <taxon>Ochrophyta</taxon>
        <taxon>PX clade</taxon>
        <taxon>Xanthophyceae</taxon>
        <taxon>Tribonematales</taxon>
        <taxon>Tribonemataceae</taxon>
        <taxon>Tribonema</taxon>
    </lineage>
</organism>
<keyword evidence="9" id="KW-1185">Reference proteome</keyword>
<dbReference type="GO" id="GO:0016592">
    <property type="term" value="C:mediator complex"/>
    <property type="evidence" value="ECO:0007669"/>
    <property type="project" value="UniProtKB-UniRule"/>
</dbReference>
<evidence type="ECO:0000256" key="1">
    <source>
        <dbReference type="ARBA" id="ARBA00004123"/>
    </source>
</evidence>
<dbReference type="GO" id="GO:0003712">
    <property type="term" value="F:transcription coregulator activity"/>
    <property type="evidence" value="ECO:0007669"/>
    <property type="project" value="TreeGrafter"/>
</dbReference>
<accession>A0A835Z332</accession>
<keyword evidence="2 6" id="KW-0805">Transcription regulation</keyword>
<name>A0A835Z332_9STRA</name>
<dbReference type="InterPro" id="IPR021384">
    <property type="entry name" value="Mediator_Med21"/>
</dbReference>
<keyword evidence="3 6" id="KW-0010">Activator</keyword>
<gene>
    <name evidence="8" type="ORF">JKP88DRAFT_219300</name>
</gene>
<evidence type="ECO:0000256" key="6">
    <source>
        <dbReference type="RuleBase" id="RU366036"/>
    </source>
</evidence>
<evidence type="ECO:0000256" key="7">
    <source>
        <dbReference type="SAM" id="MobiDB-lite"/>
    </source>
</evidence>
<evidence type="ECO:0000256" key="3">
    <source>
        <dbReference type="ARBA" id="ARBA00023159"/>
    </source>
</evidence>
<comment type="subunit">
    <text evidence="6">Component of the Mediator complex.</text>
</comment>
<dbReference type="EMBL" id="JAFCMP010000135">
    <property type="protein sequence ID" value="KAG5185324.1"/>
    <property type="molecule type" value="Genomic_DNA"/>
</dbReference>
<dbReference type="SUPFAM" id="SSF140718">
    <property type="entry name" value="Mediator hinge subcomplex-like"/>
    <property type="match status" value="1"/>
</dbReference>
<dbReference type="InterPro" id="IPR037212">
    <property type="entry name" value="Med7/Med21-like"/>
</dbReference>
<comment type="function">
    <text evidence="6">Component of the Mediator complex, a coactivator involved in the regulated transcription of nearly all RNA polymerase II-dependent genes. Mediator functions as a bridge to convey information from gene-specific regulatory proteins to the basal RNA polymerase II transcription machinery. Mediator is recruited to promoters by direct interactions with regulatory proteins and serves as a scaffold for the assembly of a functional preinitiation complex with RNA polymerase II and the general transcription factors.</text>
</comment>
<reference evidence="8" key="1">
    <citation type="submission" date="2021-02" db="EMBL/GenBank/DDBJ databases">
        <title>First Annotated Genome of the Yellow-green Alga Tribonema minus.</title>
        <authorList>
            <person name="Mahan K.M."/>
        </authorList>
    </citation>
    <scope>NUCLEOTIDE SEQUENCE</scope>
    <source>
        <strain evidence="8">UTEX B ZZ1240</strain>
    </source>
</reference>
<keyword evidence="4 6" id="KW-0804">Transcription</keyword>
<evidence type="ECO:0000256" key="2">
    <source>
        <dbReference type="ARBA" id="ARBA00023015"/>
    </source>
</evidence>
<dbReference type="Proteomes" id="UP000664859">
    <property type="component" value="Unassembled WGS sequence"/>
</dbReference>
<protein>
    <recommendedName>
        <fullName evidence="6">Mediator of RNA polymerase II transcription subunit 21</fullName>
    </recommendedName>
</protein>
<dbReference type="AlphaFoldDB" id="A0A835Z332"/>
<comment type="subcellular location">
    <subcellularLocation>
        <location evidence="1 6">Nucleus</location>
    </subcellularLocation>
</comment>
<evidence type="ECO:0000313" key="9">
    <source>
        <dbReference type="Proteomes" id="UP000664859"/>
    </source>
</evidence>
<comment type="similarity">
    <text evidence="6">Belongs to the Mediator complex subunit 21 family.</text>
</comment>
<dbReference type="Pfam" id="PF11221">
    <property type="entry name" value="Med21"/>
    <property type="match status" value="1"/>
</dbReference>
<dbReference type="PANTHER" id="PTHR13381">
    <property type="entry name" value="RNA POLYMERASE II HOLOENZYME COMPONENT SRB7"/>
    <property type="match status" value="1"/>
</dbReference>
<sequence>MEFQGAGGDQAPRPISPYPQDQDQVSVMQDKVDQLALAMFESIRSLPDPAADPSFAPEFVVSAGQSDAQQQHGQQWIDAVAALSARVVAEARALDNMIETLPGMDKTEAQQLQELKELGEESAALALQLRGRTAEAAAAADAADKVLDHLSSTLLVAPQNT</sequence>
<evidence type="ECO:0000256" key="5">
    <source>
        <dbReference type="ARBA" id="ARBA00023242"/>
    </source>
</evidence>
<feature type="region of interest" description="Disordered" evidence="7">
    <location>
        <begin position="1"/>
        <end position="25"/>
    </location>
</feature>
<keyword evidence="5 6" id="KW-0539">Nucleus</keyword>
<dbReference type="PANTHER" id="PTHR13381:SF0">
    <property type="entry name" value="MEDIATOR OF RNA POLYMERASE II TRANSCRIPTION SUBUNIT 21"/>
    <property type="match status" value="1"/>
</dbReference>
<dbReference type="GO" id="GO:0006357">
    <property type="term" value="P:regulation of transcription by RNA polymerase II"/>
    <property type="evidence" value="ECO:0007669"/>
    <property type="project" value="TreeGrafter"/>
</dbReference>